<feature type="transmembrane region" description="Helical" evidence="1">
    <location>
        <begin position="136"/>
        <end position="158"/>
    </location>
</feature>
<accession>A0A6C1AZI4</accession>
<dbReference type="InterPro" id="IPR051533">
    <property type="entry name" value="WaaL-like"/>
</dbReference>
<feature type="transmembrane region" description="Helical" evidence="1">
    <location>
        <begin position="289"/>
        <end position="307"/>
    </location>
</feature>
<dbReference type="RefSeq" id="WP_173763934.1">
    <property type="nucleotide sequence ID" value="NZ_CP048836.1"/>
</dbReference>
<feature type="transmembrane region" description="Helical" evidence="1">
    <location>
        <begin position="395"/>
        <end position="415"/>
    </location>
</feature>
<dbReference type="EMBL" id="CP048836">
    <property type="protein sequence ID" value="QID16766.1"/>
    <property type="molecule type" value="Genomic_DNA"/>
</dbReference>
<evidence type="ECO:0000256" key="1">
    <source>
        <dbReference type="SAM" id="Phobius"/>
    </source>
</evidence>
<keyword evidence="1" id="KW-0812">Transmembrane</keyword>
<dbReference type="Proteomes" id="UP000501991">
    <property type="component" value="Chromosome"/>
</dbReference>
<evidence type="ECO:0000313" key="3">
    <source>
        <dbReference type="Proteomes" id="UP000501991"/>
    </source>
</evidence>
<dbReference type="PANTHER" id="PTHR37422:SF13">
    <property type="entry name" value="LIPOPOLYSACCHARIDE BIOSYNTHESIS PROTEIN PA4999-RELATED"/>
    <property type="match status" value="1"/>
</dbReference>
<dbReference type="PANTHER" id="PTHR37422">
    <property type="entry name" value="TEICHURONIC ACID BIOSYNTHESIS PROTEIN TUAE"/>
    <property type="match status" value="1"/>
</dbReference>
<reference evidence="2 3" key="1">
    <citation type="submission" date="2020-02" db="EMBL/GenBank/DDBJ databases">
        <title>Nitrogenibacter mangrovi gen. nov., sp. nov. isolated from mangrove sediment, a denitrifying betaproteobacterium.</title>
        <authorList>
            <person name="Liao H."/>
            <person name="Tian Y."/>
        </authorList>
    </citation>
    <scope>NUCLEOTIDE SEQUENCE [LARGE SCALE GENOMIC DNA]</scope>
    <source>
        <strain evidence="2 3">M9-3-2</strain>
    </source>
</reference>
<feature type="transmembrane region" description="Helical" evidence="1">
    <location>
        <begin position="165"/>
        <end position="186"/>
    </location>
</feature>
<name>A0A6C1AZI4_9RHOO</name>
<protein>
    <recommendedName>
        <fullName evidence="4">Polysaccharide polymerase</fullName>
    </recommendedName>
</protein>
<proteinExistence type="predicted"/>
<feature type="transmembrane region" description="Helical" evidence="1">
    <location>
        <begin position="111"/>
        <end position="130"/>
    </location>
</feature>
<feature type="transmembrane region" description="Helical" evidence="1">
    <location>
        <begin position="29"/>
        <end position="47"/>
    </location>
</feature>
<keyword evidence="1" id="KW-0472">Membrane</keyword>
<gene>
    <name evidence="2" type="ORF">G3580_03415</name>
</gene>
<evidence type="ECO:0008006" key="4">
    <source>
        <dbReference type="Google" id="ProtNLM"/>
    </source>
</evidence>
<feature type="transmembrane region" description="Helical" evidence="1">
    <location>
        <begin position="81"/>
        <end position="99"/>
    </location>
</feature>
<dbReference type="AlphaFoldDB" id="A0A6C1AZI4"/>
<feature type="transmembrane region" description="Helical" evidence="1">
    <location>
        <begin position="427"/>
        <end position="447"/>
    </location>
</feature>
<feature type="transmembrane region" description="Helical" evidence="1">
    <location>
        <begin position="219"/>
        <end position="239"/>
    </location>
</feature>
<feature type="transmembrane region" description="Helical" evidence="1">
    <location>
        <begin position="56"/>
        <end position="75"/>
    </location>
</feature>
<dbReference type="KEGG" id="azq:G3580_03415"/>
<keyword evidence="1" id="KW-1133">Transmembrane helix</keyword>
<sequence length="496" mass="54184">MFAAFVVVLTVLVFALLIGAALTVLGWKLGVILCFAIAAPIYLAAFWKNYDAAADLFFLGMLGIVFGTEVLASLAGLKLSFLTELFLFSALPLVAVRAASGRLRFDGIKPVFLPLGAYFVIALVSSVYGFSTLLGVFFQLLTTIKPFLLILLGAAITGHERFERILLFVVANLWKILLPLVVLQLISPAAFSSVFHDAAVSARNDLLGTTRAVGFFRHASYLGSYAGLFSLISVTAFLWKKRKSYLVASAVYLFLMIASGERNETVAGVAGLAMLPLVLGPREGMGKRALLSVVVMTVLTFSAFLFFQDYILGEAEKMNLVGNGRVFQPRSVLYYDGFRLANQYFPLGSGLGTFGSAAAAKFNWAVYDMLGFRGFSWYGTNVLNDTYWPQFFAEAGWIGFSFYFISFVAVFVSLVRALRSATSSRELFFSRSAYLAFIFCAAISVASPIFEDPGLFLIPGALIGYALMQRGRRGTRLETMARSELVRPLRGDGAMS</sequence>
<keyword evidence="3" id="KW-1185">Reference proteome</keyword>
<organism evidence="2 3">
    <name type="scientific">Nitrogeniibacter mangrovi</name>
    <dbReference type="NCBI Taxonomy" id="2016596"/>
    <lineage>
        <taxon>Bacteria</taxon>
        <taxon>Pseudomonadati</taxon>
        <taxon>Pseudomonadota</taxon>
        <taxon>Betaproteobacteria</taxon>
        <taxon>Rhodocyclales</taxon>
        <taxon>Zoogloeaceae</taxon>
        <taxon>Nitrogeniibacter</taxon>
    </lineage>
</organism>
<evidence type="ECO:0000313" key="2">
    <source>
        <dbReference type="EMBL" id="QID16766.1"/>
    </source>
</evidence>